<dbReference type="GO" id="GO:0005634">
    <property type="term" value="C:nucleus"/>
    <property type="evidence" value="ECO:0007669"/>
    <property type="project" value="TreeGrafter"/>
</dbReference>
<dbReference type="Pfam" id="PF00293">
    <property type="entry name" value="NUDIX"/>
    <property type="match status" value="1"/>
</dbReference>
<evidence type="ECO:0000313" key="5">
    <source>
        <dbReference type="Proteomes" id="UP000271337"/>
    </source>
</evidence>
<evidence type="ECO:0000259" key="3">
    <source>
        <dbReference type="PROSITE" id="PS51462"/>
    </source>
</evidence>
<dbReference type="InterPro" id="IPR020084">
    <property type="entry name" value="NUDIX_hydrolase_CS"/>
</dbReference>
<accession>A0A3M6Z2I2</accession>
<feature type="domain" description="Nudix hydrolase" evidence="3">
    <location>
        <begin position="49"/>
        <end position="169"/>
    </location>
</feature>
<dbReference type="SUPFAM" id="SSF55811">
    <property type="entry name" value="Nudix"/>
    <property type="match status" value="1"/>
</dbReference>
<dbReference type="InterPro" id="IPR015797">
    <property type="entry name" value="NUDIX_hydrolase-like_dom_sf"/>
</dbReference>
<evidence type="ECO:0000256" key="2">
    <source>
        <dbReference type="RuleBase" id="RU003476"/>
    </source>
</evidence>
<organism evidence="4 5">
    <name type="scientific">Hortaea werneckii</name>
    <name type="common">Black yeast</name>
    <name type="synonym">Cladosporium werneckii</name>
    <dbReference type="NCBI Taxonomy" id="91943"/>
    <lineage>
        <taxon>Eukaryota</taxon>
        <taxon>Fungi</taxon>
        <taxon>Dikarya</taxon>
        <taxon>Ascomycota</taxon>
        <taxon>Pezizomycotina</taxon>
        <taxon>Dothideomycetes</taxon>
        <taxon>Dothideomycetidae</taxon>
        <taxon>Mycosphaerellales</taxon>
        <taxon>Teratosphaeriaceae</taxon>
        <taxon>Hortaea</taxon>
    </lineage>
</organism>
<dbReference type="InterPro" id="IPR000086">
    <property type="entry name" value="NUDIX_hydrolase_dom"/>
</dbReference>
<comment type="caution">
    <text evidence="4">The sequence shown here is derived from an EMBL/GenBank/DDBJ whole genome shotgun (WGS) entry which is preliminary data.</text>
</comment>
<dbReference type="PROSITE" id="PS51462">
    <property type="entry name" value="NUDIX"/>
    <property type="match status" value="1"/>
</dbReference>
<dbReference type="GO" id="GO:0006753">
    <property type="term" value="P:nucleoside phosphate metabolic process"/>
    <property type="evidence" value="ECO:0007669"/>
    <property type="project" value="TreeGrafter"/>
</dbReference>
<gene>
    <name evidence="4" type="ORF">D0867_08687</name>
</gene>
<dbReference type="AlphaFoldDB" id="A0A3M6Z2I2"/>
<dbReference type="Proteomes" id="UP000271337">
    <property type="component" value="Unassembled WGS sequence"/>
</dbReference>
<reference evidence="4 5" key="1">
    <citation type="journal article" date="2018" name="BMC Genomics">
        <title>Genomic evidence for intraspecific hybridization in a clonal and extremely halotolerant yeast.</title>
        <authorList>
            <person name="Gostincar C."/>
            <person name="Stajich J.E."/>
            <person name="Zupancic J."/>
            <person name="Zalar P."/>
            <person name="Gunde-Cimerman N."/>
        </authorList>
    </citation>
    <scope>NUCLEOTIDE SEQUENCE [LARGE SCALE GENOMIC DNA]</scope>
    <source>
        <strain evidence="4 5">EXF-6669</strain>
    </source>
</reference>
<dbReference type="PANTHER" id="PTHR11839">
    <property type="entry name" value="UDP/ADP-SUGAR PYROPHOSPHATASE"/>
    <property type="match status" value="1"/>
</dbReference>
<dbReference type="PROSITE" id="PS00893">
    <property type="entry name" value="NUDIX_BOX"/>
    <property type="match status" value="1"/>
</dbReference>
<dbReference type="Gene3D" id="3.90.79.10">
    <property type="entry name" value="Nucleoside Triphosphate Pyrophosphohydrolase"/>
    <property type="match status" value="1"/>
</dbReference>
<name>A0A3M6Z2I2_HORWE</name>
<dbReference type="GO" id="GO:0019693">
    <property type="term" value="P:ribose phosphate metabolic process"/>
    <property type="evidence" value="ECO:0007669"/>
    <property type="project" value="TreeGrafter"/>
</dbReference>
<evidence type="ECO:0000313" key="4">
    <source>
        <dbReference type="EMBL" id="RMY09546.1"/>
    </source>
</evidence>
<dbReference type="PRINTS" id="PR00502">
    <property type="entry name" value="NUDIXFAMILY"/>
</dbReference>
<proteinExistence type="inferred from homology"/>
<evidence type="ECO:0000256" key="1">
    <source>
        <dbReference type="ARBA" id="ARBA00022801"/>
    </source>
</evidence>
<protein>
    <recommendedName>
        <fullName evidence="3">Nudix hydrolase domain-containing protein</fullName>
    </recommendedName>
</protein>
<comment type="similarity">
    <text evidence="2">Belongs to the Nudix hydrolase family.</text>
</comment>
<dbReference type="InterPro" id="IPR020476">
    <property type="entry name" value="Nudix_hydrolase"/>
</dbReference>
<dbReference type="PANTHER" id="PTHR11839:SF26">
    <property type="entry name" value="ADP-RIBOSE DIPHOSPHATASE"/>
    <property type="match status" value="1"/>
</dbReference>
<dbReference type="EMBL" id="QWIL01000991">
    <property type="protein sequence ID" value="RMY09546.1"/>
    <property type="molecule type" value="Genomic_DNA"/>
</dbReference>
<keyword evidence="1 2" id="KW-0378">Hydrolase</keyword>
<sequence length="169" mass="18437">MSQTPRINRIVPLRADEAKWTELNKIEWTDQTGKDRIWEAAARKTRSKGGVDAVAIAPIIRHPSKPPSTLIILQYRPPVEGTCVEFPAGLIDEGESPEQAAIRELKEETGYEGKVSHVSPAVCNQPGMTNATHQVIDCSPTVVSDPGLTTANMQVCQYFAFSAVSMSTC</sequence>
<dbReference type="GO" id="GO:0047631">
    <property type="term" value="F:ADP-ribose diphosphatase activity"/>
    <property type="evidence" value="ECO:0007669"/>
    <property type="project" value="TreeGrafter"/>
</dbReference>
<dbReference type="VEuPathDB" id="FungiDB:BTJ68_12217"/>
<dbReference type="OrthoDB" id="10249920at2759"/>